<dbReference type="EMBL" id="RAHJ01000003">
    <property type="protein sequence ID" value="RJX71153.1"/>
    <property type="molecule type" value="Genomic_DNA"/>
</dbReference>
<dbReference type="PANTHER" id="PTHR36919:SF2">
    <property type="entry name" value="BLL6627 PROTEIN"/>
    <property type="match status" value="1"/>
</dbReference>
<protein>
    <submittedName>
        <fullName evidence="3">DUF2147 domain-containing protein</fullName>
    </submittedName>
</protein>
<accession>A0A419R5F6</accession>
<gene>
    <name evidence="3" type="ORF">D6858_00475</name>
</gene>
<comment type="caution">
    <text evidence="3">The sequence shown here is derived from an EMBL/GenBank/DDBJ whole genome shotgun (WGS) entry which is preliminary data.</text>
</comment>
<dbReference type="AlphaFoldDB" id="A0A419R5F6"/>
<keyword evidence="4" id="KW-1185">Reference proteome</keyword>
<name>A0A419R5F6_9SPHN</name>
<organism evidence="3 4">
    <name type="scientific">Tsuneonella suprasediminis</name>
    <dbReference type="NCBI Taxonomy" id="2306996"/>
    <lineage>
        <taxon>Bacteria</taxon>
        <taxon>Pseudomonadati</taxon>
        <taxon>Pseudomonadota</taxon>
        <taxon>Alphaproteobacteria</taxon>
        <taxon>Sphingomonadales</taxon>
        <taxon>Erythrobacteraceae</taxon>
        <taxon>Tsuneonella</taxon>
    </lineage>
</organism>
<reference evidence="3 4" key="1">
    <citation type="submission" date="2018-09" db="EMBL/GenBank/DDBJ databases">
        <title>Altererythrobacter sp.Ery1 and Ery12, the genome sequencing of novel strains in genus Alterythrobacter.</title>
        <authorList>
            <person name="Cheng H."/>
            <person name="Wu Y.-H."/>
            <person name="Fang C."/>
            <person name="Xu X.-W."/>
        </authorList>
    </citation>
    <scope>NUCLEOTIDE SEQUENCE [LARGE SCALE GENOMIC DNA]</scope>
    <source>
        <strain evidence="3 4">Ery12</strain>
    </source>
</reference>
<proteinExistence type="predicted"/>
<feature type="chain" id="PRO_5019249102" evidence="1">
    <location>
        <begin position="24"/>
        <end position="143"/>
    </location>
</feature>
<evidence type="ECO:0000313" key="4">
    <source>
        <dbReference type="Proteomes" id="UP000284322"/>
    </source>
</evidence>
<feature type="signal peptide" evidence="1">
    <location>
        <begin position="1"/>
        <end position="23"/>
    </location>
</feature>
<evidence type="ECO:0000256" key="1">
    <source>
        <dbReference type="SAM" id="SignalP"/>
    </source>
</evidence>
<keyword evidence="1" id="KW-0732">Signal</keyword>
<dbReference type="OrthoDB" id="9811671at2"/>
<dbReference type="InterPro" id="IPR019223">
    <property type="entry name" value="DUF2147"/>
</dbReference>
<feature type="domain" description="DUF2147" evidence="2">
    <location>
        <begin position="30"/>
        <end position="141"/>
    </location>
</feature>
<dbReference type="Gene3D" id="2.40.128.520">
    <property type="match status" value="1"/>
</dbReference>
<dbReference type="PANTHER" id="PTHR36919">
    <property type="entry name" value="BLR1215 PROTEIN"/>
    <property type="match status" value="1"/>
</dbReference>
<dbReference type="Proteomes" id="UP000284322">
    <property type="component" value="Unassembled WGS sequence"/>
</dbReference>
<evidence type="ECO:0000259" key="2">
    <source>
        <dbReference type="Pfam" id="PF09917"/>
    </source>
</evidence>
<evidence type="ECO:0000313" key="3">
    <source>
        <dbReference type="EMBL" id="RJX71153.1"/>
    </source>
</evidence>
<sequence length="143" mass="15355">MKSFKTIALACTLGLLPLSPAAAQSGDITGLWNTGSEGGKVEIYRCGKAYCGKIVDAARLRTNPDLRDVRNSDPNLRTRRLKGLVVLRDFTGGPTNWTGGPVYDPETGDGASSGKLKLQADGKLQVKGCVAIFCRTKVWTRAR</sequence>
<dbReference type="Pfam" id="PF09917">
    <property type="entry name" value="DUF2147"/>
    <property type="match status" value="1"/>
</dbReference>
<dbReference type="RefSeq" id="WP_120105992.1">
    <property type="nucleotide sequence ID" value="NZ_RAHJ01000003.1"/>
</dbReference>